<dbReference type="SUPFAM" id="SSF55120">
    <property type="entry name" value="Pseudouridine synthase"/>
    <property type="match status" value="1"/>
</dbReference>
<gene>
    <name evidence="4 6" type="primary">truD</name>
    <name evidence="6" type="ORF">TsocGM_20635</name>
</gene>
<dbReference type="InterPro" id="IPR011760">
    <property type="entry name" value="PsdUridine_synth_TruD_insert"/>
</dbReference>
<dbReference type="InterPro" id="IPR042214">
    <property type="entry name" value="TruD_catalytic"/>
</dbReference>
<evidence type="ECO:0000313" key="6">
    <source>
        <dbReference type="EMBL" id="RUL84337.1"/>
    </source>
</evidence>
<reference evidence="6 7" key="2">
    <citation type="submission" date="2019-01" db="EMBL/GenBank/DDBJ databases">
        <title>Tautonia sociabilis, a novel thermotolerant planctomycete of Isosphaeraceae family, isolated from a 4000 m deep subterranean habitat.</title>
        <authorList>
            <person name="Kovaleva O.L."/>
            <person name="Elcheninov A.G."/>
            <person name="Van Heerden E."/>
            <person name="Toshchakov S.V."/>
            <person name="Novikov A."/>
            <person name="Bonch-Osmolovskaya E.A."/>
            <person name="Kublanov I.V."/>
        </authorList>
    </citation>
    <scope>NUCLEOTIDE SEQUENCE [LARGE SCALE GENOMIC DNA]</scope>
    <source>
        <strain evidence="6 7">GM2012</strain>
    </source>
</reference>
<feature type="active site" description="Nucleophile" evidence="4">
    <location>
        <position position="101"/>
    </location>
</feature>
<proteinExistence type="inferred from homology"/>
<evidence type="ECO:0000256" key="2">
    <source>
        <dbReference type="ARBA" id="ARBA00022694"/>
    </source>
</evidence>
<sequence>MVLSCLPISPRLCDSARDLLYDGENGRFSLERPAPSLIVKIKCRPEDFRVEELPTVAPRDRGRFVLYRLTKRGLGTPEAIEAIRRRWDLPPDAVRHGGLKDRHALTVQYLTIFQGPERSLHQEHLDLEPVGRVDQPYAPSGFRGNRFTIVLRDLSDAEAAAALKAAGEIPRDGIPNYFDDQRFGSVGPSGDLIGRAWIAGDHERALWLALAEPNDSDRPGDARRKALLRDLWGRWTEAKAALDRSHARSIITYLDDHPTDFRGAFARLRRDLRSIYFSAYQSHLWNLILGRFIEHLTRPDQRIPYAFRTAELPIPVGLDPDQADRLASTRLPLPASRTPLGSDEVSELARSVVSELGIAWEDLRVRHLKDVFLSKGDRAALFRPSGWDQSELVADDLYPGHKRLELAFELPRGAYATLIVKRLTDAASRPAVGIEGR</sequence>
<comment type="similarity">
    <text evidence="1 4">Belongs to the pseudouridine synthase TruD family.</text>
</comment>
<keyword evidence="3 4" id="KW-0413">Isomerase</keyword>
<evidence type="ECO:0000256" key="1">
    <source>
        <dbReference type="ARBA" id="ARBA00007953"/>
    </source>
</evidence>
<comment type="caution">
    <text evidence="6">The sequence shown here is derived from an EMBL/GenBank/DDBJ whole genome shotgun (WGS) entry which is preliminary data.</text>
</comment>
<protein>
    <recommendedName>
        <fullName evidence="4">tRNA pseudouridine synthase D</fullName>
        <ecNumber evidence="4">5.4.99.27</ecNumber>
    </recommendedName>
    <alternativeName>
        <fullName evidence="4">tRNA pseudouridine(13) synthase</fullName>
    </alternativeName>
    <alternativeName>
        <fullName evidence="4">tRNA pseudouridylate synthase D</fullName>
    </alternativeName>
    <alternativeName>
        <fullName evidence="4">tRNA-uridine isomerase D</fullName>
    </alternativeName>
</protein>
<dbReference type="Proteomes" id="UP000280296">
    <property type="component" value="Unassembled WGS sequence"/>
</dbReference>
<dbReference type="EC" id="5.4.99.27" evidence="4"/>
<evidence type="ECO:0000259" key="5">
    <source>
        <dbReference type="PROSITE" id="PS50984"/>
    </source>
</evidence>
<keyword evidence="2 4" id="KW-0819">tRNA processing</keyword>
<dbReference type="InterPro" id="IPR001656">
    <property type="entry name" value="PsdUridine_synth_TruD"/>
</dbReference>
<dbReference type="Pfam" id="PF01142">
    <property type="entry name" value="TruD"/>
    <property type="match status" value="2"/>
</dbReference>
<dbReference type="Gene3D" id="1.10.1510.30">
    <property type="match status" value="1"/>
</dbReference>
<dbReference type="Gene3D" id="3.30.2350.20">
    <property type="entry name" value="TruD, catalytic domain"/>
    <property type="match status" value="1"/>
</dbReference>
<evidence type="ECO:0000313" key="7">
    <source>
        <dbReference type="Proteomes" id="UP000280296"/>
    </source>
</evidence>
<evidence type="ECO:0000256" key="4">
    <source>
        <dbReference type="HAMAP-Rule" id="MF_01082"/>
    </source>
</evidence>
<dbReference type="Gene3D" id="3.30.70.3160">
    <property type="match status" value="1"/>
</dbReference>
<dbReference type="PROSITE" id="PS01268">
    <property type="entry name" value="UPF0024"/>
    <property type="match status" value="1"/>
</dbReference>
<dbReference type="GO" id="GO:0003723">
    <property type="term" value="F:RNA binding"/>
    <property type="evidence" value="ECO:0007669"/>
    <property type="project" value="InterPro"/>
</dbReference>
<dbReference type="GO" id="GO:0031119">
    <property type="term" value="P:tRNA pseudouridine synthesis"/>
    <property type="evidence" value="ECO:0007669"/>
    <property type="project" value="UniProtKB-UniRule"/>
</dbReference>
<dbReference type="InterPro" id="IPR020119">
    <property type="entry name" value="PsdUridine_synth_TruD_CS"/>
</dbReference>
<reference evidence="6 7" key="1">
    <citation type="submission" date="2018-12" db="EMBL/GenBank/DDBJ databases">
        <authorList>
            <person name="Toschakov S.V."/>
        </authorList>
    </citation>
    <scope>NUCLEOTIDE SEQUENCE [LARGE SCALE GENOMIC DNA]</scope>
    <source>
        <strain evidence="6 7">GM2012</strain>
    </source>
</reference>
<comment type="catalytic activity">
    <reaction evidence="4">
        <text>uridine(13) in tRNA = pseudouridine(13) in tRNA</text>
        <dbReference type="Rhea" id="RHEA:42540"/>
        <dbReference type="Rhea" id="RHEA-COMP:10105"/>
        <dbReference type="Rhea" id="RHEA-COMP:10106"/>
        <dbReference type="ChEBI" id="CHEBI:65314"/>
        <dbReference type="ChEBI" id="CHEBI:65315"/>
        <dbReference type="EC" id="5.4.99.27"/>
    </reaction>
</comment>
<dbReference type="GO" id="GO:0160150">
    <property type="term" value="F:tRNA pseudouridine(13) synthase activity"/>
    <property type="evidence" value="ECO:0007669"/>
    <property type="project" value="UniProtKB-EC"/>
</dbReference>
<evidence type="ECO:0000256" key="3">
    <source>
        <dbReference type="ARBA" id="ARBA00023235"/>
    </source>
</evidence>
<name>A0A432MF11_9BACT</name>
<dbReference type="PANTHER" id="PTHR13326">
    <property type="entry name" value="TRNA PSEUDOURIDINE SYNTHASE D"/>
    <property type="match status" value="1"/>
</dbReference>
<dbReference type="InterPro" id="IPR020103">
    <property type="entry name" value="PsdUridine_synth_cat_dom_sf"/>
</dbReference>
<dbReference type="AlphaFoldDB" id="A0A432MF11"/>
<organism evidence="6 7">
    <name type="scientific">Tautonia sociabilis</name>
    <dbReference type="NCBI Taxonomy" id="2080755"/>
    <lineage>
        <taxon>Bacteria</taxon>
        <taxon>Pseudomonadati</taxon>
        <taxon>Planctomycetota</taxon>
        <taxon>Planctomycetia</taxon>
        <taxon>Isosphaerales</taxon>
        <taxon>Isosphaeraceae</taxon>
        <taxon>Tautonia</taxon>
    </lineage>
</organism>
<feature type="domain" description="TRUD" evidence="5">
    <location>
        <begin position="173"/>
        <end position="383"/>
    </location>
</feature>
<dbReference type="EMBL" id="RYZH01000050">
    <property type="protein sequence ID" value="RUL84337.1"/>
    <property type="molecule type" value="Genomic_DNA"/>
</dbReference>
<dbReference type="PIRSF" id="PIRSF037016">
    <property type="entry name" value="Pseudouridin_synth_euk_prd"/>
    <property type="match status" value="1"/>
</dbReference>
<dbReference type="HAMAP" id="MF_01082">
    <property type="entry name" value="TruD"/>
    <property type="match status" value="1"/>
</dbReference>
<dbReference type="PROSITE" id="PS50984">
    <property type="entry name" value="TRUD"/>
    <property type="match status" value="1"/>
</dbReference>
<accession>A0A432MF11</accession>
<dbReference type="PANTHER" id="PTHR13326:SF21">
    <property type="entry name" value="PSEUDOURIDYLATE SYNTHASE PUS7L"/>
    <property type="match status" value="1"/>
</dbReference>
<comment type="function">
    <text evidence="4">Responsible for synthesis of pseudouridine from uracil-13 in transfer RNAs.</text>
</comment>
<dbReference type="OrthoDB" id="1550679at2"/>
<keyword evidence="7" id="KW-1185">Reference proteome</keyword>